<dbReference type="VEuPathDB" id="FungiDB:MCYG_06868"/>
<evidence type="ECO:0000313" key="13">
    <source>
        <dbReference type="Proteomes" id="UP000002035"/>
    </source>
</evidence>
<keyword evidence="13" id="KW-1185">Reference proteome</keyword>
<proteinExistence type="inferred from homology"/>
<comment type="subcellular location">
    <subcellularLocation>
        <location evidence="11">Endoplasmic reticulum membrane</location>
        <topology evidence="11">Single-pass membrane protein</topology>
    </subcellularLocation>
    <subcellularLocation>
        <location evidence="1">Endoplasmic reticulum membrane</location>
        <topology evidence="1">Single-pass type III membrane protein</topology>
    </subcellularLocation>
</comment>
<evidence type="ECO:0000256" key="7">
    <source>
        <dbReference type="ARBA" id="ARBA00022824"/>
    </source>
</evidence>
<comment type="similarity">
    <text evidence="3 11">Belongs to the PIGX family.</text>
</comment>
<keyword evidence="5 11" id="KW-0337">GPI-anchor biosynthesis</keyword>
<dbReference type="AlphaFoldDB" id="C5FVW5"/>
<dbReference type="InterPro" id="IPR042322">
    <property type="entry name" value="Pbn1"/>
</dbReference>
<evidence type="ECO:0000256" key="2">
    <source>
        <dbReference type="ARBA" id="ARBA00004687"/>
    </source>
</evidence>
<accession>C5FVW5</accession>
<keyword evidence="9 11" id="KW-0472">Membrane</keyword>
<dbReference type="Pfam" id="PF08320">
    <property type="entry name" value="PIG-X"/>
    <property type="match status" value="1"/>
</dbReference>
<dbReference type="InterPro" id="IPR013233">
    <property type="entry name" value="PIG-X/PBN1"/>
</dbReference>
<evidence type="ECO:0000256" key="11">
    <source>
        <dbReference type="RuleBase" id="RU366056"/>
    </source>
</evidence>
<dbReference type="GO" id="GO:1990529">
    <property type="term" value="C:glycosylphosphatidylinositol-mannosyltransferase I complex"/>
    <property type="evidence" value="ECO:0007669"/>
    <property type="project" value="TreeGrafter"/>
</dbReference>
<evidence type="ECO:0000256" key="5">
    <source>
        <dbReference type="ARBA" id="ARBA00022502"/>
    </source>
</evidence>
<dbReference type="PANTHER" id="PTHR28533">
    <property type="entry name" value="PROTEIN PBN1"/>
    <property type="match status" value="1"/>
</dbReference>
<evidence type="ECO:0000256" key="9">
    <source>
        <dbReference type="ARBA" id="ARBA00023136"/>
    </source>
</evidence>
<reference evidence="13" key="1">
    <citation type="journal article" date="2012" name="MBio">
        <title>Comparative genome analysis of Trichophyton rubrum and related dermatophytes reveals candidate genes involved in infection.</title>
        <authorList>
            <person name="Martinez D.A."/>
            <person name="Oliver B.G."/>
            <person name="Graeser Y."/>
            <person name="Goldberg J.M."/>
            <person name="Li W."/>
            <person name="Martinez-Rossi N.M."/>
            <person name="Monod M."/>
            <person name="Shelest E."/>
            <person name="Barton R.C."/>
            <person name="Birch E."/>
            <person name="Brakhage A.A."/>
            <person name="Chen Z."/>
            <person name="Gurr S.J."/>
            <person name="Heiman D."/>
            <person name="Heitman J."/>
            <person name="Kosti I."/>
            <person name="Rossi A."/>
            <person name="Saif S."/>
            <person name="Samalova M."/>
            <person name="Saunders C.W."/>
            <person name="Shea T."/>
            <person name="Summerbell R.C."/>
            <person name="Xu J."/>
            <person name="Young S."/>
            <person name="Zeng Q."/>
            <person name="Birren B.W."/>
            <person name="Cuomo C.A."/>
            <person name="White T.C."/>
        </authorList>
    </citation>
    <scope>NUCLEOTIDE SEQUENCE [LARGE SCALE GENOMIC DNA]</scope>
    <source>
        <strain evidence="13">ATCC MYA-4605 / CBS 113480</strain>
    </source>
</reference>
<keyword evidence="8 11" id="KW-1133">Transmembrane helix</keyword>
<dbReference type="EMBL" id="DS995706">
    <property type="protein sequence ID" value="EEQ34049.1"/>
    <property type="molecule type" value="Genomic_DNA"/>
</dbReference>
<dbReference type="GO" id="GO:0005789">
    <property type="term" value="C:endoplasmic reticulum membrane"/>
    <property type="evidence" value="ECO:0007669"/>
    <property type="project" value="UniProtKB-SubCell"/>
</dbReference>
<dbReference type="OrthoDB" id="5546453at2759"/>
<dbReference type="SMART" id="SM00780">
    <property type="entry name" value="PIG-X"/>
    <property type="match status" value="1"/>
</dbReference>
<name>C5FVW5_ARTOC</name>
<protein>
    <recommendedName>
        <fullName evidence="4 11">Protein PBN1</fullName>
    </recommendedName>
</protein>
<dbReference type="GO" id="GO:0000030">
    <property type="term" value="F:mannosyltransferase activity"/>
    <property type="evidence" value="ECO:0007669"/>
    <property type="project" value="TreeGrafter"/>
</dbReference>
<dbReference type="UniPathway" id="UPA00196"/>
<dbReference type="OMA" id="HELHIRW"/>
<keyword evidence="7 11" id="KW-0256">Endoplasmic reticulum</keyword>
<gene>
    <name evidence="12" type="ORF">MCYG_06868</name>
</gene>
<evidence type="ECO:0000256" key="4">
    <source>
        <dbReference type="ARBA" id="ARBA00020410"/>
    </source>
</evidence>
<evidence type="ECO:0000256" key="8">
    <source>
        <dbReference type="ARBA" id="ARBA00022989"/>
    </source>
</evidence>
<evidence type="ECO:0000256" key="10">
    <source>
        <dbReference type="ARBA" id="ARBA00023180"/>
    </source>
</evidence>
<sequence>MKTRLTYVYEGDSEFDPAQTTVNETSLSIRALKAAKQERILFDYTELPHEIRQVLKKCRDLRIRWASERPYAAVAPFSSRVSPGLHVIYTPASSGSSGESLCRLLQKSFSNQIDCTLSPLSSSPSSFIPTTDPSPRLKFQTLLPSLHQLLTFLDRYICQENVECRNHVASIALASSLDIDYNDSTGHLMVAGYWPESPDQDGWTEVIDQPKYDGDRVEIGILAEQTPLKPEEVRVGGMLADVGRKAELTPTLFSFNSRHHPITPTYRTHFPSPTGLHPTLQLSLSKSSLFPPTNVPPDTACSLYTYLSLPSTIFADKYQLSTKDPLFLQSHNLVSLHSIQGETDLEAPDWVTHQWGSNLLLELATPSPDTASEFALANDDWNITVPLHLRYLHPSPSGYRDISVPWPVVFWACAPEDESADDKQNINPFDRVSLGWESNFPARTTYHHLQPSPPPSTPGRPSNLLVETITVPVLNMSRDTQRMEIQVGTAMIIIGGFMWVLWKLGLITNAPDSVLDESEESKKDQ</sequence>
<dbReference type="HOGENOM" id="CLU_030047_0_0_1"/>
<evidence type="ECO:0000256" key="3">
    <source>
        <dbReference type="ARBA" id="ARBA00010345"/>
    </source>
</evidence>
<dbReference type="eggNOG" id="ENOG502QS8N">
    <property type="taxonomic scope" value="Eukaryota"/>
</dbReference>
<dbReference type="GO" id="GO:0006506">
    <property type="term" value="P:GPI anchor biosynthetic process"/>
    <property type="evidence" value="ECO:0007669"/>
    <property type="project" value="UniProtKB-UniPathway"/>
</dbReference>
<dbReference type="PANTHER" id="PTHR28533:SF1">
    <property type="entry name" value="PROTEIN PBN1"/>
    <property type="match status" value="1"/>
</dbReference>
<feature type="transmembrane region" description="Helical" evidence="11">
    <location>
        <begin position="485"/>
        <end position="502"/>
    </location>
</feature>
<dbReference type="STRING" id="554155.C5FVW5"/>
<evidence type="ECO:0000256" key="6">
    <source>
        <dbReference type="ARBA" id="ARBA00022692"/>
    </source>
</evidence>
<comment type="pathway">
    <text evidence="2 11">Glycolipid biosynthesis; glycosylphosphatidylinositol-anchor biosynthesis.</text>
</comment>
<dbReference type="RefSeq" id="XP_002844904.1">
    <property type="nucleotide sequence ID" value="XM_002844858.1"/>
</dbReference>
<keyword evidence="10" id="KW-0325">Glycoprotein</keyword>
<keyword evidence="6 11" id="KW-0812">Transmembrane</keyword>
<evidence type="ECO:0000313" key="12">
    <source>
        <dbReference type="EMBL" id="EEQ34049.1"/>
    </source>
</evidence>
<dbReference type="Proteomes" id="UP000002035">
    <property type="component" value="Unassembled WGS sequence"/>
</dbReference>
<comment type="function">
    <text evidence="11">Required for proper folding and/or the stability of a subset of proteins in the endoplasmic reticulum. Component of glycosylphosphatidylinositol-mannosyltransferase 1 which transfers the first of the 4 mannoses in the GPI-anchor precursors during GPI-anchor biosynthesis. Probably acts by stabilizing the mannosyltransferase GPI14.</text>
</comment>
<organism evidence="12 13">
    <name type="scientific">Arthroderma otae (strain ATCC MYA-4605 / CBS 113480)</name>
    <name type="common">Microsporum canis</name>
    <dbReference type="NCBI Taxonomy" id="554155"/>
    <lineage>
        <taxon>Eukaryota</taxon>
        <taxon>Fungi</taxon>
        <taxon>Dikarya</taxon>
        <taxon>Ascomycota</taxon>
        <taxon>Pezizomycotina</taxon>
        <taxon>Eurotiomycetes</taxon>
        <taxon>Eurotiomycetidae</taxon>
        <taxon>Onygenales</taxon>
        <taxon>Arthrodermataceae</taxon>
        <taxon>Microsporum</taxon>
    </lineage>
</organism>
<evidence type="ECO:0000256" key="1">
    <source>
        <dbReference type="ARBA" id="ARBA00004643"/>
    </source>
</evidence>
<dbReference type="GeneID" id="9227947"/>